<dbReference type="Pfam" id="PF00017">
    <property type="entry name" value="SH2"/>
    <property type="match status" value="1"/>
</dbReference>
<dbReference type="AlphaFoldDB" id="A0A1I8GQD4"/>
<keyword evidence="6" id="KW-1185">Reference proteome</keyword>
<dbReference type="InterPro" id="IPR036860">
    <property type="entry name" value="SH2_dom_sf"/>
</dbReference>
<dbReference type="Pfam" id="PF08416">
    <property type="entry name" value="PTB"/>
    <property type="match status" value="1"/>
</dbReference>
<evidence type="ECO:0000256" key="1">
    <source>
        <dbReference type="ARBA" id="ARBA00007881"/>
    </source>
</evidence>
<evidence type="ECO:0000256" key="4">
    <source>
        <dbReference type="SAM" id="MobiDB-lite"/>
    </source>
</evidence>
<evidence type="ECO:0000256" key="2">
    <source>
        <dbReference type="ARBA" id="ARBA00022999"/>
    </source>
</evidence>
<feature type="region of interest" description="Disordered" evidence="4">
    <location>
        <begin position="161"/>
        <end position="301"/>
    </location>
</feature>
<dbReference type="SMART" id="SM00252">
    <property type="entry name" value="SH2"/>
    <property type="match status" value="1"/>
</dbReference>
<dbReference type="SMART" id="SM00462">
    <property type="entry name" value="PTB"/>
    <property type="match status" value="1"/>
</dbReference>
<dbReference type="PANTHER" id="PTHR45734:SF10">
    <property type="entry name" value="BLISTERY, ISOFORM A"/>
    <property type="match status" value="1"/>
</dbReference>
<feature type="domain" description="SH2" evidence="5">
    <location>
        <begin position="539"/>
        <end position="646"/>
    </location>
</feature>
<dbReference type="PANTHER" id="PTHR45734">
    <property type="entry name" value="TENSIN"/>
    <property type="match status" value="1"/>
</dbReference>
<dbReference type="InterPro" id="IPR013625">
    <property type="entry name" value="PTB"/>
</dbReference>
<dbReference type="SUPFAM" id="SSF50729">
    <property type="entry name" value="PH domain-like"/>
    <property type="match status" value="1"/>
</dbReference>
<accession>A0A1I8GQD4</accession>
<dbReference type="WBParaSite" id="maker-uti_cns_0002766-snap-gene-0.5-mRNA-1">
    <property type="protein sequence ID" value="maker-uti_cns_0002766-snap-gene-0.5-mRNA-1"/>
    <property type="gene ID" value="maker-uti_cns_0002766-snap-gene-0.5"/>
</dbReference>
<dbReference type="Gene3D" id="3.30.505.10">
    <property type="entry name" value="SH2 domain"/>
    <property type="match status" value="1"/>
</dbReference>
<dbReference type="PROSITE" id="PS50001">
    <property type="entry name" value="SH2"/>
    <property type="match status" value="1"/>
</dbReference>
<dbReference type="CDD" id="cd01213">
    <property type="entry name" value="PTB_tensin"/>
    <property type="match status" value="1"/>
</dbReference>
<dbReference type="PRINTS" id="PR00401">
    <property type="entry name" value="SH2DOMAIN"/>
</dbReference>
<dbReference type="InterPro" id="IPR033929">
    <property type="entry name" value="Tensin_PTB"/>
</dbReference>
<dbReference type="InterPro" id="IPR051484">
    <property type="entry name" value="Tensin_PTEN_phosphatase"/>
</dbReference>
<comment type="similarity">
    <text evidence="1">Belongs to the PTEN phosphatase protein family.</text>
</comment>
<feature type="compositionally biased region" description="Polar residues" evidence="4">
    <location>
        <begin position="176"/>
        <end position="190"/>
    </location>
</feature>
<feature type="region of interest" description="Disordered" evidence="4">
    <location>
        <begin position="76"/>
        <end position="111"/>
    </location>
</feature>
<dbReference type="Proteomes" id="UP000095280">
    <property type="component" value="Unplaced"/>
</dbReference>
<feature type="compositionally biased region" description="Basic and acidic residues" evidence="4">
    <location>
        <begin position="278"/>
        <end position="287"/>
    </location>
</feature>
<evidence type="ECO:0000313" key="7">
    <source>
        <dbReference type="WBParaSite" id="maker-uti_cns_0002766-snap-gene-0.5-mRNA-1"/>
    </source>
</evidence>
<reference evidence="7" key="1">
    <citation type="submission" date="2016-11" db="UniProtKB">
        <authorList>
            <consortium name="WormBaseParasite"/>
        </authorList>
    </citation>
    <scope>IDENTIFICATION</scope>
</reference>
<feature type="compositionally biased region" description="Low complexity" evidence="4">
    <location>
        <begin position="161"/>
        <end position="175"/>
    </location>
</feature>
<name>A0A1I8GQD4_9PLAT</name>
<proteinExistence type="inferred from homology"/>
<keyword evidence="2 3" id="KW-0727">SH2 domain</keyword>
<protein>
    <submittedName>
        <fullName evidence="7">SH2 domain-containing protein</fullName>
    </submittedName>
</protein>
<evidence type="ECO:0000313" key="6">
    <source>
        <dbReference type="Proteomes" id="UP000095280"/>
    </source>
</evidence>
<organism evidence="6 7">
    <name type="scientific">Macrostomum lignano</name>
    <dbReference type="NCBI Taxonomy" id="282301"/>
    <lineage>
        <taxon>Eukaryota</taxon>
        <taxon>Metazoa</taxon>
        <taxon>Spiralia</taxon>
        <taxon>Lophotrochozoa</taxon>
        <taxon>Platyhelminthes</taxon>
        <taxon>Rhabditophora</taxon>
        <taxon>Macrostomorpha</taxon>
        <taxon>Macrostomida</taxon>
        <taxon>Macrostomidae</taxon>
        <taxon>Macrostomum</taxon>
    </lineage>
</organism>
<dbReference type="SUPFAM" id="SSF55550">
    <property type="entry name" value="SH2 domain"/>
    <property type="match status" value="1"/>
</dbReference>
<feature type="compositionally biased region" description="Polar residues" evidence="4">
    <location>
        <begin position="88"/>
        <end position="111"/>
    </location>
</feature>
<dbReference type="InterPro" id="IPR000980">
    <property type="entry name" value="SH2"/>
</dbReference>
<dbReference type="Gene3D" id="2.30.29.30">
    <property type="entry name" value="Pleckstrin-homology domain (PH domain)/Phosphotyrosine-binding domain (PTB)"/>
    <property type="match status" value="1"/>
</dbReference>
<feature type="compositionally biased region" description="Polar residues" evidence="4">
    <location>
        <begin position="325"/>
        <end position="337"/>
    </location>
</feature>
<evidence type="ECO:0000259" key="5">
    <source>
        <dbReference type="PROSITE" id="PS50001"/>
    </source>
</evidence>
<evidence type="ECO:0000256" key="3">
    <source>
        <dbReference type="PROSITE-ProRule" id="PRU00191"/>
    </source>
</evidence>
<dbReference type="GO" id="GO:0005925">
    <property type="term" value="C:focal adhesion"/>
    <property type="evidence" value="ECO:0007669"/>
    <property type="project" value="TreeGrafter"/>
</dbReference>
<dbReference type="InterPro" id="IPR011993">
    <property type="entry name" value="PH-like_dom_sf"/>
</dbReference>
<dbReference type="InterPro" id="IPR006020">
    <property type="entry name" value="PTB/PI_dom"/>
</dbReference>
<sequence length="842" mass="91024">METMTKTAAEEVRTQHCIGPVDGSLYAIVRRTDDGCWIDDGPPASSSPEATASSSACDPCDSGCASNIGSGNAHRSLGGGAGLGPPLQSHSQQPEFEYSASSSRYGTSRNRPVQDIDNLLDELLGIGSGSSGGGKGSSAAAASDCGYDLDEERRFDFNERQQLPQHQQHQQHQQQSYFAKSYQQPQQNYGGVSAPFEDAFQSLGGRFRHQSESRETGGQHFSLQHQQHQQPNWERQRHTFARQSSEQQYRDGGGPSNLASSTLQPHAGRQQQHHHQQQHLESRRHFESSGQEAGGEDTFDSKLQELERSLERVRQKIKMTGASHRASSVSHFRTSETPLVHRTAGEATTHSRHQQERRTLQQRTVTHTPGEVYQEVETITLQPIGKGIHDLEAPKEATPAGGRRLMAQSTPHLPTATVVGGGLQTAKQQQAMNISQRRIATLRSSTPQPQSAGGVAVATTAQVHLQPQQYQQHSLTRGQQIHQVGVQQQQFTHMSGAGGGGGRIIHSLNGSVDALDSPNVGYVSAAAAQMSVKDSMKLWYRPRISREEAINLLRHAQPGTFVVRDSNSFPGAFGLAVRVAQIPKGIQPKSNDIGAELVRHFLIEPTSGGVRLKGCANEPIFPTLAALVQQHSVTQLALPCRLIVPRPEAAVYDQPDRVAAQAQATGGAGGCVEQTAAGAPVEVRHPLQSSAACNVLYVGSVDVESLSGGDAVARAVDVALSSQAQLRTAECQLKVGQDGVTLTDNHRKLFFRRNYPLASVLYCGLDNQDRRFAHPELSVRGLKSPRLFGFVARKGGAVGGVGGHFGPSENTCVLACEFDPQQPAPAIVSFINKLLVQNQQRR</sequence>
<feature type="region of interest" description="Disordered" evidence="4">
    <location>
        <begin position="319"/>
        <end position="338"/>
    </location>
</feature>